<dbReference type="EMBL" id="GL877451">
    <property type="protein sequence ID" value="ELA46305.1"/>
    <property type="molecule type" value="Genomic_DNA"/>
</dbReference>
<dbReference type="Proteomes" id="UP000011081">
    <property type="component" value="Unassembled WGS sequence"/>
</dbReference>
<feature type="transmembrane region" description="Helical" evidence="1">
    <location>
        <begin position="37"/>
        <end position="54"/>
    </location>
</feature>
<gene>
    <name evidence="2" type="ORF">VCUG_02193</name>
</gene>
<keyword evidence="1" id="KW-1133">Transmembrane helix</keyword>
<evidence type="ECO:0000313" key="3">
    <source>
        <dbReference type="Proteomes" id="UP000011081"/>
    </source>
</evidence>
<keyword evidence="1" id="KW-0472">Membrane</keyword>
<dbReference type="GeneID" id="19880060"/>
<evidence type="ECO:0000256" key="1">
    <source>
        <dbReference type="SAM" id="Phobius"/>
    </source>
</evidence>
<evidence type="ECO:0000313" key="2">
    <source>
        <dbReference type="EMBL" id="ELA46305.1"/>
    </source>
</evidence>
<dbReference type="HOGENOM" id="CLU_2198987_0_0_1"/>
<name>L2GT75_VAVCU</name>
<organism evidence="2 3">
    <name type="scientific">Vavraia culicis (isolate floridensis)</name>
    <name type="common">Microsporidian parasite</name>
    <dbReference type="NCBI Taxonomy" id="948595"/>
    <lineage>
        <taxon>Eukaryota</taxon>
        <taxon>Fungi</taxon>
        <taxon>Fungi incertae sedis</taxon>
        <taxon>Microsporidia</taxon>
        <taxon>Pleistophoridae</taxon>
        <taxon>Vavraia</taxon>
    </lineage>
</organism>
<sequence length="108" mass="12249">MVCTRCVLVNLSISSGKEFARSSRCKSYALARQNVKVLLVINCLLMHCCMLLIVKSSDARYQRIAPSKFNLRQSAKCCLREDKFFNSDMAIFKVSLIGKAFHGSYLRC</sequence>
<reference evidence="3" key="1">
    <citation type="submission" date="2011-03" db="EMBL/GenBank/DDBJ databases">
        <title>The genome sequence of Vavraia culicis strain floridensis.</title>
        <authorList>
            <consortium name="The Broad Institute Genome Sequencing Platform"/>
            <person name="Cuomo C."/>
            <person name="Becnel J."/>
            <person name="Sanscrainte N."/>
            <person name="Young S.K."/>
            <person name="Zeng Q."/>
            <person name="Gargeya S."/>
            <person name="Fitzgerald M."/>
            <person name="Haas B."/>
            <person name="Abouelleil A."/>
            <person name="Alvarado L."/>
            <person name="Arachchi H.M."/>
            <person name="Berlin A."/>
            <person name="Chapman S.B."/>
            <person name="Gearin G."/>
            <person name="Goldberg J."/>
            <person name="Griggs A."/>
            <person name="Gujja S."/>
            <person name="Hansen M."/>
            <person name="Heiman D."/>
            <person name="Howarth C."/>
            <person name="Larimer J."/>
            <person name="Lui A."/>
            <person name="MacDonald P.J.P."/>
            <person name="McCowen C."/>
            <person name="Montmayeur A."/>
            <person name="Murphy C."/>
            <person name="Neiman D."/>
            <person name="Pearson M."/>
            <person name="Priest M."/>
            <person name="Roberts A."/>
            <person name="Saif S."/>
            <person name="Shea T."/>
            <person name="Sisk P."/>
            <person name="Stolte C."/>
            <person name="Sykes S."/>
            <person name="Wortman J."/>
            <person name="Nusbaum C."/>
            <person name="Birren B."/>
        </authorList>
    </citation>
    <scope>NUCLEOTIDE SEQUENCE [LARGE SCALE GENOMIC DNA]</scope>
    <source>
        <strain evidence="3">floridensis</strain>
    </source>
</reference>
<dbReference type="VEuPathDB" id="MicrosporidiaDB:VCUG_02193"/>
<proteinExistence type="predicted"/>
<protein>
    <submittedName>
        <fullName evidence="2">Uncharacterized protein</fullName>
    </submittedName>
</protein>
<dbReference type="InParanoid" id="L2GT75"/>
<dbReference type="RefSeq" id="XP_008075206.1">
    <property type="nucleotide sequence ID" value="XM_008077015.1"/>
</dbReference>
<keyword evidence="1" id="KW-0812">Transmembrane</keyword>
<dbReference type="AlphaFoldDB" id="L2GT75"/>
<keyword evidence="3" id="KW-1185">Reference proteome</keyword>
<accession>L2GT75</accession>